<reference evidence="1 2" key="1">
    <citation type="submission" date="2015-09" db="EMBL/GenBank/DDBJ databases">
        <title>Sorangium comparison.</title>
        <authorList>
            <person name="Zaburannyi N."/>
            <person name="Bunk B."/>
            <person name="Overmann J."/>
            <person name="Mueller R."/>
        </authorList>
    </citation>
    <scope>NUCLEOTIDE SEQUENCE [LARGE SCALE GENOMIC DNA]</scope>
    <source>
        <strain evidence="1 2">So ceGT47</strain>
    </source>
</reference>
<accession>A0A4P2Q6P4</accession>
<evidence type="ECO:0000313" key="2">
    <source>
        <dbReference type="Proteomes" id="UP000295781"/>
    </source>
</evidence>
<dbReference type="AlphaFoldDB" id="A0A4P2Q6P4"/>
<proteinExistence type="predicted"/>
<dbReference type="OrthoDB" id="5506909at2"/>
<protein>
    <submittedName>
        <fullName evidence="1">Uncharacterized protein</fullName>
    </submittedName>
</protein>
<organism evidence="1 2">
    <name type="scientific">Sorangium cellulosum</name>
    <name type="common">Polyangium cellulosum</name>
    <dbReference type="NCBI Taxonomy" id="56"/>
    <lineage>
        <taxon>Bacteria</taxon>
        <taxon>Pseudomonadati</taxon>
        <taxon>Myxococcota</taxon>
        <taxon>Polyangia</taxon>
        <taxon>Polyangiales</taxon>
        <taxon>Polyangiaceae</taxon>
        <taxon>Sorangium</taxon>
    </lineage>
</organism>
<sequence>MSPVAIGIAAESEGDTRIIKSLVDRMLIDGIAWVAETFEACRGSMEDPLSPCRSWRGVEGACWLDLHRAARLARERGLRIFGSFGGVPGEEDAHMHRAVLLLFAEEDEPPRAVVIARDLDGRPERAEGFAQAAADSKRTWPFEVVVGALAEPEVEAWLVAAWDPEDDSERQRLAALCGELHFDPCAKPERLTSKNEADRKDAKRVLAALTATGRDAGARWADAPVERLESRGASCGLTRFVREVRQHLVPVVKRG</sequence>
<name>A0A4P2Q6P4_SORCE</name>
<dbReference type="EMBL" id="CP012670">
    <property type="protein sequence ID" value="AUX25100.1"/>
    <property type="molecule type" value="Genomic_DNA"/>
</dbReference>
<dbReference type="Proteomes" id="UP000295781">
    <property type="component" value="Chromosome"/>
</dbReference>
<dbReference type="RefSeq" id="WP_129351810.1">
    <property type="nucleotide sequence ID" value="NZ_CP012670.1"/>
</dbReference>
<evidence type="ECO:0000313" key="1">
    <source>
        <dbReference type="EMBL" id="AUX25100.1"/>
    </source>
</evidence>
<gene>
    <name evidence="1" type="ORF">SOCEGT47_056430</name>
</gene>